<gene>
    <name evidence="1" type="ORF">N5J11_15140</name>
</gene>
<sequence length="79" mass="8579">MSNKATSAKSIKFYCLVPKIAQGQLQGTEIKATFHQPVQQEELTYSIDTGASGHLMVTIGSTTYVYKLSDIIGRIEIAG</sequence>
<dbReference type="AlphaFoldDB" id="A0AA42QDJ0"/>
<dbReference type="RefSeq" id="WP_279534609.1">
    <property type="nucleotide sequence ID" value="NZ_CP104579.1"/>
</dbReference>
<evidence type="ECO:0000313" key="1">
    <source>
        <dbReference type="EMBL" id="MDH1340536.1"/>
    </source>
</evidence>
<comment type="caution">
    <text evidence="1">The sequence shown here is derived from an EMBL/GenBank/DDBJ whole genome shotgun (WGS) entry which is preliminary data.</text>
</comment>
<reference evidence="1" key="1">
    <citation type="submission" date="2022-09" db="EMBL/GenBank/DDBJ databases">
        <title>Intensive care unit water sources are persistently colonized with multi-drug resistant bacteria and are the site of extensive horizontal gene transfer of antibiotic resistance genes.</title>
        <authorList>
            <person name="Diorio-Toth L."/>
        </authorList>
    </citation>
    <scope>NUCLEOTIDE SEQUENCE</scope>
    <source>
        <strain evidence="1">GD03704</strain>
    </source>
</reference>
<protein>
    <submittedName>
        <fullName evidence="1">Uncharacterized protein</fullName>
    </submittedName>
</protein>
<proteinExistence type="predicted"/>
<name>A0AA42QDJ0_ECTOL</name>
<accession>A0AA42QDJ0</accession>
<dbReference type="Proteomes" id="UP001161697">
    <property type="component" value="Unassembled WGS sequence"/>
</dbReference>
<organism evidence="1 2">
    <name type="scientific">Ectopseudomonas oleovorans</name>
    <name type="common">Pseudomonas oleovorans</name>
    <dbReference type="NCBI Taxonomy" id="301"/>
    <lineage>
        <taxon>Bacteria</taxon>
        <taxon>Pseudomonadati</taxon>
        <taxon>Pseudomonadota</taxon>
        <taxon>Gammaproteobacteria</taxon>
        <taxon>Pseudomonadales</taxon>
        <taxon>Pseudomonadaceae</taxon>
        <taxon>Ectopseudomonas</taxon>
    </lineage>
</organism>
<evidence type="ECO:0000313" key="2">
    <source>
        <dbReference type="Proteomes" id="UP001161697"/>
    </source>
</evidence>
<dbReference type="EMBL" id="JAOCJE010000001">
    <property type="protein sequence ID" value="MDH1340536.1"/>
    <property type="molecule type" value="Genomic_DNA"/>
</dbReference>